<name>A0ABT1MZ62_9GAMM</name>
<keyword evidence="5" id="KW-1185">Reference proteome</keyword>
<keyword evidence="2" id="KW-1133">Transmembrane helix</keyword>
<dbReference type="RefSeq" id="WP_255040526.1">
    <property type="nucleotide sequence ID" value="NZ_JANEYT010000003.1"/>
</dbReference>
<feature type="transmembrane region" description="Helical" evidence="2">
    <location>
        <begin position="618"/>
        <end position="638"/>
    </location>
</feature>
<evidence type="ECO:0000256" key="2">
    <source>
        <dbReference type="SAM" id="Phobius"/>
    </source>
</evidence>
<sequence>MRKFIFLFLLTSFYVQADTYVVDALVEAKCWGTYDSLASVSGCVVGTKYGKYGQYEYVSVSESVGRIYGKLSSGGGNNIGIIHYGVTPEYCETNEAKTLLSDTINACFDGTPLDHEATHTYTCSNEAKSVVGMCTYTPLNPPCVGPDCDCTGEDCDDGGDTGDGGDGGDTGDGGDGGDTGDGGDGGNTGDGGDGGNTGDGGDDSGDLSSVLNAISNLEGLINTNSSEFNAAILDAKTTNQDAFANILESTNGLGGYLGDIETNTSQTINSINNLSSGLDDIESATRGLGGSLLDIEGNTASTATRISNLSSSNREGLSSLQSSNEATGNKLSIDINKLLDIDTEINATLSEQLALYNKYVDTADSSNSYLEHMANFTDQELAVLREMQSDYLTHFDHQYNQFSNIDTSITDMTQSIHEDNMMLVNQAVEDFKQREMLANQSLDGLENIAELTKGLGDNQITSNDNLDNINETLLANEQQRNAQSDELLAAINNLDFSDGELIDQLGMVNDELAGIGDTLDGIADGQYALQNLDIGGAGTVPCFQDDACRGFYSSKYPQGIAGVMQDFTDDLRSGDYFSFLDQFNVDVGNASSPDFELQFDLGKMGNFGRHSFDIGPDIWLFVRLCIMFGAAILSRALVFGG</sequence>
<evidence type="ECO:0000313" key="5">
    <source>
        <dbReference type="Proteomes" id="UP001524460"/>
    </source>
</evidence>
<feature type="region of interest" description="Disordered" evidence="1">
    <location>
        <begin position="161"/>
        <end position="207"/>
    </location>
</feature>
<dbReference type="EMBL" id="JANEYT010000003">
    <property type="protein sequence ID" value="MCQ1056924.1"/>
    <property type="molecule type" value="Genomic_DNA"/>
</dbReference>
<gene>
    <name evidence="4" type="ORF">NHN17_02415</name>
</gene>
<proteinExistence type="predicted"/>
<feature type="signal peptide" evidence="3">
    <location>
        <begin position="1"/>
        <end position="17"/>
    </location>
</feature>
<evidence type="ECO:0000313" key="4">
    <source>
        <dbReference type="EMBL" id="MCQ1056924.1"/>
    </source>
</evidence>
<feature type="chain" id="PRO_5045326757" evidence="3">
    <location>
        <begin position="18"/>
        <end position="641"/>
    </location>
</feature>
<keyword evidence="2" id="KW-0812">Transmembrane</keyword>
<reference evidence="4 5" key="1">
    <citation type="submission" date="2022-07" db="EMBL/GenBank/DDBJ databases">
        <title>Photobacterium pectinilyticum sp. nov., a marine bacterium isolated from surface seawater of Qingdao offshore.</title>
        <authorList>
            <person name="Wang X."/>
        </authorList>
    </citation>
    <scope>NUCLEOTIDE SEQUENCE [LARGE SCALE GENOMIC DNA]</scope>
    <source>
        <strain evidence="4 5">ZSDE20</strain>
    </source>
</reference>
<evidence type="ECO:0000256" key="3">
    <source>
        <dbReference type="SAM" id="SignalP"/>
    </source>
</evidence>
<accession>A0ABT1MZ62</accession>
<keyword evidence="3" id="KW-0732">Signal</keyword>
<keyword evidence="2" id="KW-0472">Membrane</keyword>
<protein>
    <submittedName>
        <fullName evidence="4">Uncharacterized protein</fullName>
    </submittedName>
</protein>
<organism evidence="4 5">
    <name type="scientific">Photobacterium pectinilyticum</name>
    <dbReference type="NCBI Taxonomy" id="2906793"/>
    <lineage>
        <taxon>Bacteria</taxon>
        <taxon>Pseudomonadati</taxon>
        <taxon>Pseudomonadota</taxon>
        <taxon>Gammaproteobacteria</taxon>
        <taxon>Vibrionales</taxon>
        <taxon>Vibrionaceae</taxon>
        <taxon>Photobacterium</taxon>
    </lineage>
</organism>
<feature type="compositionally biased region" description="Gly residues" evidence="1">
    <location>
        <begin position="161"/>
        <end position="199"/>
    </location>
</feature>
<dbReference type="Proteomes" id="UP001524460">
    <property type="component" value="Unassembled WGS sequence"/>
</dbReference>
<comment type="caution">
    <text evidence="4">The sequence shown here is derived from an EMBL/GenBank/DDBJ whole genome shotgun (WGS) entry which is preliminary data.</text>
</comment>
<evidence type="ECO:0000256" key="1">
    <source>
        <dbReference type="SAM" id="MobiDB-lite"/>
    </source>
</evidence>